<dbReference type="KEGG" id="nte:NEUTE1DRAFT113976"/>
<dbReference type="EMBL" id="GL891382">
    <property type="protein sequence ID" value="EGO51952.1"/>
    <property type="molecule type" value="Genomic_DNA"/>
</dbReference>
<dbReference type="AlphaFoldDB" id="F8MYV4"/>
<protein>
    <submittedName>
        <fullName evidence="1">Uncharacterized protein</fullName>
    </submittedName>
</protein>
<evidence type="ECO:0000313" key="1">
    <source>
        <dbReference type="EMBL" id="EGO51952.1"/>
    </source>
</evidence>
<dbReference type="Proteomes" id="UP000008065">
    <property type="component" value="Unassembled WGS sequence"/>
</dbReference>
<dbReference type="HOGENOM" id="CLU_1321223_0_0_1"/>
<evidence type="ECO:0000313" key="2">
    <source>
        <dbReference type="Proteomes" id="UP000008065"/>
    </source>
</evidence>
<dbReference type="GeneID" id="20822716"/>
<organism evidence="1 2">
    <name type="scientific">Neurospora tetrasperma (strain FGSC 2508 / ATCC MYA-4615 / P0657)</name>
    <dbReference type="NCBI Taxonomy" id="510951"/>
    <lineage>
        <taxon>Eukaryota</taxon>
        <taxon>Fungi</taxon>
        <taxon>Dikarya</taxon>
        <taxon>Ascomycota</taxon>
        <taxon>Pezizomycotina</taxon>
        <taxon>Sordariomycetes</taxon>
        <taxon>Sordariomycetidae</taxon>
        <taxon>Sordariales</taxon>
        <taxon>Sordariaceae</taxon>
        <taxon>Neurospora</taxon>
    </lineage>
</organism>
<accession>F8MYV4</accession>
<dbReference type="RefSeq" id="XP_009855595.1">
    <property type="nucleotide sequence ID" value="XM_009857293.1"/>
</dbReference>
<gene>
    <name evidence="1" type="ORF">NEUTE1DRAFT_113976</name>
</gene>
<keyword evidence="2" id="KW-1185">Reference proteome</keyword>
<sequence length="208" mass="23960">MICREITSIHDFINVMANRVFTCKRQEQDETWKEEGDTDSHSSKFDRWPRKFCAFHLGKPRRWRTQAVTLRNNSRLHPLGRHRGPQSSRPKGYIDVAYRRQETTPSGRVKETIDKFHPLDHLIKALETVAATADGTDFVMRSPLVPPFGALIRLDGTRAEFIDNDWAATQASFNPRPSKASTIVSFTKNLLRLWKRTLSSRRKATPSV</sequence>
<reference evidence="2" key="1">
    <citation type="journal article" date="2011" name="Genetics">
        <title>Massive changes in genome architecture accompany the transition to self-fertility in the filamentous fungus Neurospora tetrasperma.</title>
        <authorList>
            <person name="Ellison C.E."/>
            <person name="Stajich J.E."/>
            <person name="Jacobson D.J."/>
            <person name="Natvig D.O."/>
            <person name="Lapidus A."/>
            <person name="Foster B."/>
            <person name="Aerts A."/>
            <person name="Riley R."/>
            <person name="Lindquist E.A."/>
            <person name="Grigoriev I.V."/>
            <person name="Taylor J.W."/>
        </authorList>
    </citation>
    <scope>NUCLEOTIDE SEQUENCE [LARGE SCALE GENOMIC DNA]</scope>
    <source>
        <strain evidence="2">FGSC 2508 / P0657</strain>
    </source>
</reference>
<name>F8MYV4_NEUT8</name>
<proteinExistence type="predicted"/>
<dbReference type="VEuPathDB" id="FungiDB:NEUTE1DRAFT_113976"/>